<gene>
    <name evidence="3" type="ORF">MP_TR6175_c1_g1_i1_g.17488</name>
</gene>
<proteinExistence type="predicted"/>
<dbReference type="EMBL" id="GEVM01024672">
    <property type="protein sequence ID" value="JAU81266.1"/>
    <property type="molecule type" value="Transcribed_RNA"/>
</dbReference>
<feature type="compositionally biased region" description="Low complexity" evidence="1">
    <location>
        <begin position="69"/>
        <end position="79"/>
    </location>
</feature>
<evidence type="ECO:0000259" key="2">
    <source>
        <dbReference type="Pfam" id="PF22936"/>
    </source>
</evidence>
<dbReference type="Pfam" id="PF22936">
    <property type="entry name" value="Pol_BBD"/>
    <property type="match status" value="1"/>
</dbReference>
<name>A0A1J3ILL6_NOCCA</name>
<protein>
    <recommendedName>
        <fullName evidence="2">Retrovirus-related Pol polyprotein from transposon TNT 1-94-like beta-barrel domain-containing protein</fullName>
    </recommendedName>
</protein>
<evidence type="ECO:0000313" key="3">
    <source>
        <dbReference type="EMBL" id="JAU81266.1"/>
    </source>
</evidence>
<feature type="compositionally biased region" description="Polar residues" evidence="1">
    <location>
        <begin position="80"/>
        <end position="92"/>
    </location>
</feature>
<dbReference type="InterPro" id="IPR054722">
    <property type="entry name" value="PolX-like_BBD"/>
</dbReference>
<dbReference type="PANTHER" id="PTHR47481">
    <property type="match status" value="1"/>
</dbReference>
<dbReference type="PANTHER" id="PTHR47481:SF22">
    <property type="entry name" value="RETROTRANSPOSON GAG DOMAIN-CONTAINING PROTEIN"/>
    <property type="match status" value="1"/>
</dbReference>
<accession>A0A1J3ILL6</accession>
<evidence type="ECO:0000256" key="1">
    <source>
        <dbReference type="SAM" id="MobiDB-lite"/>
    </source>
</evidence>
<reference evidence="3" key="1">
    <citation type="submission" date="2016-07" db="EMBL/GenBank/DDBJ databases">
        <title>De novo transcriptome assembly of four accessions of the metal hyperaccumulator plant Noccaea caerulescens.</title>
        <authorList>
            <person name="Blande D."/>
            <person name="Halimaa P."/>
            <person name="Tervahauta A.I."/>
            <person name="Aarts M.G."/>
            <person name="Karenlampi S.O."/>
        </authorList>
    </citation>
    <scope>NUCLEOTIDE SEQUENCE</scope>
</reference>
<dbReference type="AlphaFoldDB" id="A0A1J3ILL6"/>
<feature type="domain" description="Retrovirus-related Pol polyprotein from transposon TNT 1-94-like beta-barrel" evidence="2">
    <location>
        <begin position="153"/>
        <end position="230"/>
    </location>
</feature>
<sequence>MKIRLISFSKASRKNTNLSLTKQKVVMFPPSLSELHQKLINHEAKLLSYGSASTYPISANYANNRHLSNQQNNNQCSNQPWHNSQSSNQSRTPRPYLGRCQICGVQGHSAKRCSQFNTAPQSAQKPLLPTPPYPPSPWLPRANLATANSSQPWVLDTGATHYITSDLTNLSLHQPYNGGQEVIVGNGNGLPITHTGFASLPSNNKPLSLTNVLYVPDIKKNLISVYRLCNANKVFVEFFPAHFQVKDLTSGAPLLQGRTNEELYEWPITQSAAAFYATPTVKASFSDWHSRLGHPALPILKFILLKYSLPFICFFTLF</sequence>
<organism evidence="3">
    <name type="scientific">Noccaea caerulescens</name>
    <name type="common">Alpine penny-cress</name>
    <name type="synonym">Thlaspi caerulescens</name>
    <dbReference type="NCBI Taxonomy" id="107243"/>
    <lineage>
        <taxon>Eukaryota</taxon>
        <taxon>Viridiplantae</taxon>
        <taxon>Streptophyta</taxon>
        <taxon>Embryophyta</taxon>
        <taxon>Tracheophyta</taxon>
        <taxon>Spermatophyta</taxon>
        <taxon>Magnoliopsida</taxon>
        <taxon>eudicotyledons</taxon>
        <taxon>Gunneridae</taxon>
        <taxon>Pentapetalae</taxon>
        <taxon>rosids</taxon>
        <taxon>malvids</taxon>
        <taxon>Brassicales</taxon>
        <taxon>Brassicaceae</taxon>
        <taxon>Coluteocarpeae</taxon>
        <taxon>Noccaea</taxon>
    </lineage>
</organism>
<feature type="region of interest" description="Disordered" evidence="1">
    <location>
        <begin position="67"/>
        <end position="93"/>
    </location>
</feature>